<evidence type="ECO:0000313" key="4">
    <source>
        <dbReference type="Proteomes" id="UP000236725"/>
    </source>
</evidence>
<keyword evidence="4" id="KW-1185">Reference proteome</keyword>
<dbReference type="PANTHER" id="PTHR30438">
    <property type="entry name" value="36 KDA ANTIGEN-RELATED"/>
    <property type="match status" value="1"/>
</dbReference>
<proteinExistence type="predicted"/>
<dbReference type="SUPFAM" id="SSF111369">
    <property type="entry name" value="HlyD-like secretion proteins"/>
    <property type="match status" value="2"/>
</dbReference>
<name>A0A8G2BTZ7_9BACT</name>
<evidence type="ECO:0000259" key="2">
    <source>
        <dbReference type="Pfam" id="PF25917"/>
    </source>
</evidence>
<protein>
    <submittedName>
        <fullName evidence="3">HlyD family secretion protein</fullName>
    </submittedName>
</protein>
<gene>
    <name evidence="3" type="ORF">SAMN05444001_101310</name>
</gene>
<dbReference type="RefSeq" id="WP_103982254.1">
    <property type="nucleotide sequence ID" value="NZ_FNVS01000001.1"/>
</dbReference>
<evidence type="ECO:0000256" key="1">
    <source>
        <dbReference type="SAM" id="Phobius"/>
    </source>
</evidence>
<dbReference type="Proteomes" id="UP000236725">
    <property type="component" value="Unassembled WGS sequence"/>
</dbReference>
<organism evidence="3 4">
    <name type="scientific">Parabacteroides chinchillae</name>
    <dbReference type="NCBI Taxonomy" id="871327"/>
    <lineage>
        <taxon>Bacteria</taxon>
        <taxon>Pseudomonadati</taxon>
        <taxon>Bacteroidota</taxon>
        <taxon>Bacteroidia</taxon>
        <taxon>Bacteroidales</taxon>
        <taxon>Tannerellaceae</taxon>
        <taxon>Parabacteroides</taxon>
    </lineage>
</organism>
<dbReference type="Pfam" id="PF25917">
    <property type="entry name" value="BSH_RND"/>
    <property type="match status" value="1"/>
</dbReference>
<evidence type="ECO:0000313" key="3">
    <source>
        <dbReference type="EMBL" id="SEF46786.1"/>
    </source>
</evidence>
<keyword evidence="1" id="KW-0472">Membrane</keyword>
<reference evidence="3 4" key="1">
    <citation type="submission" date="2016-10" db="EMBL/GenBank/DDBJ databases">
        <authorList>
            <person name="Varghese N."/>
            <person name="Submissions S."/>
        </authorList>
    </citation>
    <scope>NUCLEOTIDE SEQUENCE [LARGE SCALE GENOMIC DNA]</scope>
    <source>
        <strain evidence="3 4">DSM 29073</strain>
    </source>
</reference>
<feature type="transmembrane region" description="Helical" evidence="1">
    <location>
        <begin position="7"/>
        <end position="30"/>
    </location>
</feature>
<sequence length="329" mass="36376">MDKTRKYLSISFIVILVAVVIISAVGMALLGKKPVILQGQIESTEIRISGKLPGRIDTFLVKEGQFVKQGDTLVVINSPEAQAKYQQANAMEDVAIYQHQKVDEGTRKQIINSLLQLWNKSKSDLQLAGTTYKRIQALYKDSVVTSQRKDEVEALYQAAVANEKAAHSQYQMAVEGARLQDKESARSLVQAARGTVEEVEALLQDARLTAPESGQISTIFPKRGELVGAGMPIMNLVVLDDVHVVLNVREDRLPFFKMGGTFLADVPAIDKKGIEFKIYYISPLGSFATWKSTKQTGSYDLRTFQLHASPTSKVEGLRPGMSVLVEFEN</sequence>
<dbReference type="InterPro" id="IPR058625">
    <property type="entry name" value="MdtA-like_BSH"/>
</dbReference>
<dbReference type="AlphaFoldDB" id="A0A8G2BTZ7"/>
<dbReference type="EMBL" id="FNVS01000001">
    <property type="protein sequence ID" value="SEF46786.1"/>
    <property type="molecule type" value="Genomic_DNA"/>
</dbReference>
<comment type="caution">
    <text evidence="3">The sequence shown here is derived from an EMBL/GenBank/DDBJ whole genome shotgun (WGS) entry which is preliminary data.</text>
</comment>
<feature type="domain" description="Multidrug resistance protein MdtA-like barrel-sandwich hybrid" evidence="2">
    <location>
        <begin position="48"/>
        <end position="238"/>
    </location>
</feature>
<keyword evidence="1" id="KW-0812">Transmembrane</keyword>
<accession>A0A8G2BTZ7</accession>
<dbReference type="PANTHER" id="PTHR30438:SF1">
    <property type="entry name" value="36 KDA ANTIGEN"/>
    <property type="match status" value="1"/>
</dbReference>
<dbReference type="Gene3D" id="2.40.50.100">
    <property type="match status" value="2"/>
</dbReference>
<keyword evidence="1" id="KW-1133">Transmembrane helix</keyword>
<dbReference type="Gene3D" id="2.40.30.170">
    <property type="match status" value="1"/>
</dbReference>